<proteinExistence type="predicted"/>
<comment type="caution">
    <text evidence="2">The sequence shown here is derived from an EMBL/GenBank/DDBJ whole genome shotgun (WGS) entry which is preliminary data.</text>
</comment>
<dbReference type="Pfam" id="PF12728">
    <property type="entry name" value="HTH_17"/>
    <property type="match status" value="1"/>
</dbReference>
<name>A0A8E0WUH2_9SPHN</name>
<accession>A0A8E0WUH2</accession>
<dbReference type="Proteomes" id="UP000028135">
    <property type="component" value="Unassembled WGS sequence"/>
</dbReference>
<dbReference type="InterPro" id="IPR041657">
    <property type="entry name" value="HTH_17"/>
</dbReference>
<organism evidence="2 3">
    <name type="scientific">Sphingobium indicum F2</name>
    <dbReference type="NCBI Taxonomy" id="1450518"/>
    <lineage>
        <taxon>Bacteria</taxon>
        <taxon>Pseudomonadati</taxon>
        <taxon>Pseudomonadota</taxon>
        <taxon>Alphaproteobacteria</taxon>
        <taxon>Sphingomonadales</taxon>
        <taxon>Sphingomonadaceae</taxon>
        <taxon>Sphingobium</taxon>
    </lineage>
</organism>
<gene>
    <name evidence="2" type="ORF">AL00_04840</name>
</gene>
<sequence>MWLATNPTASQAVVVGGQAMDVDTSIVELADRIGEQVAVRLVERLRQGELPVAPEYLTAFQVAQMTGFSPKGLEGMRAKRLGPPYMKVGNSVRYRAAEVRAWMDAGGDV</sequence>
<protein>
    <recommendedName>
        <fullName evidence="1">Helix-turn-helix domain-containing protein</fullName>
    </recommendedName>
</protein>
<feature type="domain" description="Helix-turn-helix" evidence="1">
    <location>
        <begin position="56"/>
        <end position="105"/>
    </location>
</feature>
<dbReference type="AlphaFoldDB" id="A0A8E0WUH2"/>
<evidence type="ECO:0000313" key="3">
    <source>
        <dbReference type="Proteomes" id="UP000028135"/>
    </source>
</evidence>
<evidence type="ECO:0000259" key="1">
    <source>
        <dbReference type="Pfam" id="PF12728"/>
    </source>
</evidence>
<dbReference type="EMBL" id="JANF02000018">
    <property type="protein sequence ID" value="KER37546.1"/>
    <property type="molecule type" value="Genomic_DNA"/>
</dbReference>
<evidence type="ECO:0000313" key="2">
    <source>
        <dbReference type="EMBL" id="KER37546.1"/>
    </source>
</evidence>
<reference evidence="2 3" key="1">
    <citation type="submission" date="2014-05" db="EMBL/GenBank/DDBJ databases">
        <title>Genome Announcement of Sphingobium lucknowense F2.</title>
        <authorList>
            <person name="Lal R."/>
            <person name="Negi V."/>
            <person name="Lata P."/>
            <person name="Sangwan N."/>
            <person name="Gupta S.K."/>
            <person name="Rao D.L.N."/>
            <person name="Das S."/>
        </authorList>
    </citation>
    <scope>NUCLEOTIDE SEQUENCE [LARGE SCALE GENOMIC DNA]</scope>
    <source>
        <strain evidence="2 3">F2</strain>
    </source>
</reference>